<dbReference type="RefSeq" id="XP_041190207.1">
    <property type="nucleotide sequence ID" value="XM_041331371.1"/>
</dbReference>
<accession>A0A9P7AS20</accession>
<proteinExistence type="predicted"/>
<evidence type="ECO:0000313" key="3">
    <source>
        <dbReference type="EMBL" id="KAG1811786.1"/>
    </source>
</evidence>
<keyword evidence="4" id="KW-1185">Reference proteome</keyword>
<name>A0A9P7AS20_9AGAM</name>
<dbReference type="EMBL" id="JABBWG010000028">
    <property type="protein sequence ID" value="KAG1811786.1"/>
    <property type="molecule type" value="Genomic_DNA"/>
</dbReference>
<feature type="domain" description="DUF6570" evidence="1">
    <location>
        <begin position="15"/>
        <end position="149"/>
    </location>
</feature>
<feature type="non-terminal residue" evidence="2">
    <location>
        <position position="168"/>
    </location>
</feature>
<dbReference type="AlphaFoldDB" id="A0A9P7AS20"/>
<organism evidence="2 4">
    <name type="scientific">Suillus subaureus</name>
    <dbReference type="NCBI Taxonomy" id="48587"/>
    <lineage>
        <taxon>Eukaryota</taxon>
        <taxon>Fungi</taxon>
        <taxon>Dikarya</taxon>
        <taxon>Basidiomycota</taxon>
        <taxon>Agaricomycotina</taxon>
        <taxon>Agaricomycetes</taxon>
        <taxon>Agaricomycetidae</taxon>
        <taxon>Boletales</taxon>
        <taxon>Suillineae</taxon>
        <taxon>Suillaceae</taxon>
        <taxon>Suillus</taxon>
    </lineage>
</organism>
<dbReference type="InterPro" id="IPR046700">
    <property type="entry name" value="DUF6570"/>
</dbReference>
<sequence>MNVCADCFTALSKQDSVPRFALANGLYRGELPTYFKDLTWVEEKICAIYNTTAHVTRLFQLSDPLQPKVFHGNICAHDMNIVSTVSVLPRTPADVNGFLSIVFVGPGKFKPDQMGPMFRVRKDKIWSFLVWLKHHNRLYSDILLEPDNLILYPDDDMLPGLSDRVVEN</sequence>
<evidence type="ECO:0000313" key="4">
    <source>
        <dbReference type="Proteomes" id="UP000807769"/>
    </source>
</evidence>
<evidence type="ECO:0000259" key="1">
    <source>
        <dbReference type="Pfam" id="PF20209"/>
    </source>
</evidence>
<comment type="caution">
    <text evidence="2">The sequence shown here is derived from an EMBL/GenBank/DDBJ whole genome shotgun (WGS) entry which is preliminary data.</text>
</comment>
<gene>
    <name evidence="3" type="ORF">BJ212DRAFT_1277541</name>
    <name evidence="2" type="ORF">BJ212DRAFT_1291957</name>
</gene>
<protein>
    <recommendedName>
        <fullName evidence="1">DUF6570 domain-containing protein</fullName>
    </recommendedName>
</protein>
<evidence type="ECO:0000313" key="2">
    <source>
        <dbReference type="EMBL" id="KAG1794515.1"/>
    </source>
</evidence>
<reference evidence="2" key="1">
    <citation type="journal article" date="2020" name="New Phytol.">
        <title>Comparative genomics reveals dynamic genome evolution in host specialist ectomycorrhizal fungi.</title>
        <authorList>
            <person name="Lofgren L.A."/>
            <person name="Nguyen N.H."/>
            <person name="Vilgalys R."/>
            <person name="Ruytinx J."/>
            <person name="Liao H.L."/>
            <person name="Branco S."/>
            <person name="Kuo A."/>
            <person name="LaButti K."/>
            <person name="Lipzen A."/>
            <person name="Andreopoulos W."/>
            <person name="Pangilinan J."/>
            <person name="Riley R."/>
            <person name="Hundley H."/>
            <person name="Na H."/>
            <person name="Barry K."/>
            <person name="Grigoriev I.V."/>
            <person name="Stajich J.E."/>
            <person name="Kennedy P.G."/>
        </authorList>
    </citation>
    <scope>NUCLEOTIDE SEQUENCE</scope>
    <source>
        <strain evidence="2">MN1</strain>
    </source>
</reference>
<dbReference type="OrthoDB" id="3257061at2759"/>
<dbReference type="GeneID" id="64625388"/>
<dbReference type="Pfam" id="PF20209">
    <property type="entry name" value="DUF6570"/>
    <property type="match status" value="1"/>
</dbReference>
<dbReference type="EMBL" id="JABBWG010000374">
    <property type="protein sequence ID" value="KAG1794515.1"/>
    <property type="molecule type" value="Genomic_DNA"/>
</dbReference>
<dbReference type="Proteomes" id="UP000807769">
    <property type="component" value="Unassembled WGS sequence"/>
</dbReference>